<feature type="compositionally biased region" description="Low complexity" evidence="1">
    <location>
        <begin position="108"/>
        <end position="121"/>
    </location>
</feature>
<feature type="compositionally biased region" description="Basic and acidic residues" evidence="1">
    <location>
        <begin position="14"/>
        <end position="23"/>
    </location>
</feature>
<feature type="region of interest" description="Disordered" evidence="1">
    <location>
        <begin position="1"/>
        <end position="139"/>
    </location>
</feature>
<feature type="compositionally biased region" description="Basic and acidic residues" evidence="1">
    <location>
        <begin position="92"/>
        <end position="107"/>
    </location>
</feature>
<dbReference type="EMBL" id="KQ992324">
    <property type="protein sequence ID" value="KZV50857.1"/>
    <property type="molecule type" value="Genomic_DNA"/>
</dbReference>
<evidence type="ECO:0000313" key="2">
    <source>
        <dbReference type="EMBL" id="KZV50857.1"/>
    </source>
</evidence>
<feature type="compositionally biased region" description="Low complexity" evidence="1">
    <location>
        <begin position="128"/>
        <end position="137"/>
    </location>
</feature>
<accession>A0A2Z7CXZ2</accession>
<feature type="region of interest" description="Disordered" evidence="1">
    <location>
        <begin position="194"/>
        <end position="228"/>
    </location>
</feature>
<keyword evidence="3" id="KW-1185">Reference proteome</keyword>
<organism evidence="2 3">
    <name type="scientific">Dorcoceras hygrometricum</name>
    <dbReference type="NCBI Taxonomy" id="472368"/>
    <lineage>
        <taxon>Eukaryota</taxon>
        <taxon>Viridiplantae</taxon>
        <taxon>Streptophyta</taxon>
        <taxon>Embryophyta</taxon>
        <taxon>Tracheophyta</taxon>
        <taxon>Spermatophyta</taxon>
        <taxon>Magnoliopsida</taxon>
        <taxon>eudicotyledons</taxon>
        <taxon>Gunneridae</taxon>
        <taxon>Pentapetalae</taxon>
        <taxon>asterids</taxon>
        <taxon>lamiids</taxon>
        <taxon>Lamiales</taxon>
        <taxon>Gesneriaceae</taxon>
        <taxon>Didymocarpoideae</taxon>
        <taxon>Trichosporeae</taxon>
        <taxon>Loxocarpinae</taxon>
        <taxon>Dorcoceras</taxon>
    </lineage>
</organism>
<feature type="region of interest" description="Disordered" evidence="1">
    <location>
        <begin position="513"/>
        <end position="533"/>
    </location>
</feature>
<gene>
    <name evidence="2" type="ORF">F511_25455</name>
</gene>
<reference evidence="2 3" key="1">
    <citation type="journal article" date="2015" name="Proc. Natl. Acad. Sci. U.S.A.">
        <title>The resurrection genome of Boea hygrometrica: A blueprint for survival of dehydration.</title>
        <authorList>
            <person name="Xiao L."/>
            <person name="Yang G."/>
            <person name="Zhang L."/>
            <person name="Yang X."/>
            <person name="Zhao S."/>
            <person name="Ji Z."/>
            <person name="Zhou Q."/>
            <person name="Hu M."/>
            <person name="Wang Y."/>
            <person name="Chen M."/>
            <person name="Xu Y."/>
            <person name="Jin H."/>
            <person name="Xiao X."/>
            <person name="Hu G."/>
            <person name="Bao F."/>
            <person name="Hu Y."/>
            <person name="Wan P."/>
            <person name="Li L."/>
            <person name="Deng X."/>
            <person name="Kuang T."/>
            <person name="Xiang C."/>
            <person name="Zhu J.K."/>
            <person name="Oliver M.J."/>
            <person name="He Y."/>
        </authorList>
    </citation>
    <scope>NUCLEOTIDE SEQUENCE [LARGE SCALE GENOMIC DNA]</scope>
    <source>
        <strain evidence="3">cv. XS01</strain>
    </source>
</reference>
<name>A0A2Z7CXZ2_9LAMI</name>
<dbReference type="AlphaFoldDB" id="A0A2Z7CXZ2"/>
<protein>
    <submittedName>
        <fullName evidence="2">Uncharacterized protein</fullName>
    </submittedName>
</protein>
<feature type="region of interest" description="Disordered" evidence="1">
    <location>
        <begin position="357"/>
        <end position="386"/>
    </location>
</feature>
<feature type="compositionally biased region" description="Basic residues" evidence="1">
    <location>
        <begin position="27"/>
        <end position="47"/>
    </location>
</feature>
<dbReference type="Proteomes" id="UP000250235">
    <property type="component" value="Unassembled WGS sequence"/>
</dbReference>
<evidence type="ECO:0000313" key="3">
    <source>
        <dbReference type="Proteomes" id="UP000250235"/>
    </source>
</evidence>
<sequence length="579" mass="64841">MGPISNIGPKTSRAARDRPEHNPRRIQSSRHHRSIAGRRPPPRKSRGGSRTASRQARRTAARNVACPAGERRPVVAPASGATVHKSIGLRRTSPEARRPTSGRDARPARTSSASSSAQPRAIIGRPCATTARKATATNRSAVRNECVGYRADACALARACAWLRPVSRGNRHFTVGGGRLRQSGPRPEERLLRQPALEGLTRSARTDSPRQVGRNKFRRGGGGGGGFEERREAAAFDARADFITRNIAMSKLKAVKYAQFVPSTAEIYLKRFSQRHDTNNRSKSASSRYQIHGRDSLELKSVPAPEGHGVKPQYEELHNIAIKYRMKCIMSCKCMSGTKIISNNRKAKQTITTTVTHHRASGATRSHPVENRVAHRQHTRGGYPPGRMELLVGTTIHSPTSMQVTATEGYESVSPHPSAALNRDYATQHRITREGFNRITYHDYQRNHWLNMLCRCSNMLNMMHWLKYLNRFLQAQQNTINTTKFLLASVLTAEDFKKLKSVQERYSTLIQSSKREERLPRSSKLAEEQRDQISQKYSNEQQIHAFLLKSFHSLKRVAIERSKQGEFSATKIVPNGSGK</sequence>
<evidence type="ECO:0000256" key="1">
    <source>
        <dbReference type="SAM" id="MobiDB-lite"/>
    </source>
</evidence>
<proteinExistence type="predicted"/>